<dbReference type="Proteomes" id="UP000237682">
    <property type="component" value="Unassembled WGS sequence"/>
</dbReference>
<dbReference type="Gene3D" id="3.40.50.150">
    <property type="entry name" value="Vaccinia Virus protein VP39"/>
    <property type="match status" value="1"/>
</dbReference>
<proteinExistence type="predicted"/>
<evidence type="ECO:0000313" key="1">
    <source>
        <dbReference type="EMBL" id="PRH84087.1"/>
    </source>
</evidence>
<keyword evidence="2" id="KW-1185">Reference proteome</keyword>
<dbReference type="Pfam" id="PF03602">
    <property type="entry name" value="Cons_hypoth95"/>
    <property type="match status" value="1"/>
</dbReference>
<dbReference type="AlphaFoldDB" id="A0A2S9Q400"/>
<name>A0A2S9Q400_9HYPH</name>
<dbReference type="PANTHER" id="PTHR43042:SF2">
    <property type="entry name" value="SAM-DEPENDENT METHYLTRANSFERASE"/>
    <property type="match status" value="1"/>
</dbReference>
<sequence>MPDPRNSASQTLPQLLVTPGFADYRLVDCGEGRKLERFGKLLVDRPEPQAMGRRLKPEAWDKADAVFLGMNAEDEGSDGRWKFARRAVETFPVSYRGVAFHGRFTPFRHLGFFPEQAPHWDYMIEALNALKRPARVLNLFGYTGVASLLAAKHGAQVTHVDASKKSIGFARENQALAGLADAPIRWIVDDAMKFTAREQRRGSHYDVVLLDPPKYGRGPGGEVWDLFRDLPKMLDLCRAVLTNKPAFVIVTAYAIRASFVAVHELTREVFGDLGGDITSGELVVSEEGSGRLLSTSLYSRWSAA</sequence>
<dbReference type="GO" id="GO:0008168">
    <property type="term" value="F:methyltransferase activity"/>
    <property type="evidence" value="ECO:0007669"/>
    <property type="project" value="UniProtKB-KW"/>
</dbReference>
<dbReference type="SUPFAM" id="SSF53335">
    <property type="entry name" value="S-adenosyl-L-methionine-dependent methyltransferases"/>
    <property type="match status" value="1"/>
</dbReference>
<dbReference type="Gene3D" id="2.60.40.1180">
    <property type="entry name" value="Golgi alpha-mannosidase II"/>
    <property type="match status" value="1"/>
</dbReference>
<dbReference type="GO" id="GO:0032259">
    <property type="term" value="P:methylation"/>
    <property type="evidence" value="ECO:0007669"/>
    <property type="project" value="UniProtKB-KW"/>
</dbReference>
<reference evidence="1 2" key="1">
    <citation type="submission" date="2018-02" db="EMBL/GenBank/DDBJ databases">
        <title>Whole genome sequencing of endophytic bacterium.</title>
        <authorList>
            <person name="Eedara R."/>
            <person name="Podile A.R."/>
        </authorList>
    </citation>
    <scope>NUCLEOTIDE SEQUENCE [LARGE SCALE GENOMIC DNA]</scope>
    <source>
        <strain evidence="1 2">RP1T</strain>
    </source>
</reference>
<dbReference type="OrthoDB" id="9805492at2"/>
<evidence type="ECO:0000313" key="2">
    <source>
        <dbReference type="Proteomes" id="UP000237682"/>
    </source>
</evidence>
<organism evidence="1 2">
    <name type="scientific">Labrys okinawensis</name>
    <dbReference type="NCBI Taxonomy" id="346911"/>
    <lineage>
        <taxon>Bacteria</taxon>
        <taxon>Pseudomonadati</taxon>
        <taxon>Pseudomonadota</taxon>
        <taxon>Alphaproteobacteria</taxon>
        <taxon>Hyphomicrobiales</taxon>
        <taxon>Xanthobacteraceae</taxon>
        <taxon>Labrys</taxon>
    </lineage>
</organism>
<gene>
    <name evidence="1" type="ORF">C5L14_28855</name>
</gene>
<dbReference type="PANTHER" id="PTHR43042">
    <property type="entry name" value="SAM-DEPENDENT METHYLTRANSFERASE"/>
    <property type="match status" value="1"/>
</dbReference>
<dbReference type="RefSeq" id="WP_105865514.1">
    <property type="nucleotide sequence ID" value="NZ_PUEJ01000016.1"/>
</dbReference>
<accession>A0A2S9Q400</accession>
<dbReference type="InterPro" id="IPR013780">
    <property type="entry name" value="Glyco_hydro_b"/>
</dbReference>
<comment type="caution">
    <text evidence="1">The sequence shown here is derived from an EMBL/GenBank/DDBJ whole genome shotgun (WGS) entry which is preliminary data.</text>
</comment>
<dbReference type="InterPro" id="IPR029063">
    <property type="entry name" value="SAM-dependent_MTases_sf"/>
</dbReference>
<dbReference type="CDD" id="cd02440">
    <property type="entry name" value="AdoMet_MTases"/>
    <property type="match status" value="1"/>
</dbReference>
<keyword evidence="1" id="KW-0489">Methyltransferase</keyword>
<keyword evidence="1" id="KW-0808">Transferase</keyword>
<dbReference type="EMBL" id="PUEJ01000016">
    <property type="protein sequence ID" value="PRH84087.1"/>
    <property type="molecule type" value="Genomic_DNA"/>
</dbReference>
<protein>
    <submittedName>
        <fullName evidence="1">SAM-dependent methyltransferase</fullName>
    </submittedName>
</protein>